<dbReference type="Proteomes" id="UP001476798">
    <property type="component" value="Unassembled WGS sequence"/>
</dbReference>
<comment type="caution">
    <text evidence="1">The sequence shown here is derived from an EMBL/GenBank/DDBJ whole genome shotgun (WGS) entry which is preliminary data.</text>
</comment>
<keyword evidence="2" id="KW-1185">Reference proteome</keyword>
<gene>
    <name evidence="1" type="ORF">GOODEAATRI_000320</name>
</gene>
<proteinExistence type="predicted"/>
<evidence type="ECO:0000313" key="1">
    <source>
        <dbReference type="EMBL" id="MEQ2173730.1"/>
    </source>
</evidence>
<evidence type="ECO:0000313" key="2">
    <source>
        <dbReference type="Proteomes" id="UP001476798"/>
    </source>
</evidence>
<reference evidence="1 2" key="1">
    <citation type="submission" date="2021-06" db="EMBL/GenBank/DDBJ databases">
        <authorList>
            <person name="Palmer J.M."/>
        </authorList>
    </citation>
    <scope>NUCLEOTIDE SEQUENCE [LARGE SCALE GENOMIC DNA]</scope>
    <source>
        <strain evidence="1 2">GA_2019</strain>
        <tissue evidence="1">Muscle</tissue>
    </source>
</reference>
<accession>A0ABV0NR05</accession>
<sequence>MYGIPLAYGDFHGRELVNPFWRMPNTRGKVGVKSRGNGRSFNNTHAYLTGPGRFVVGLKVFVVLQQ</sequence>
<protein>
    <submittedName>
        <fullName evidence="1">Uncharacterized protein</fullName>
    </submittedName>
</protein>
<organism evidence="1 2">
    <name type="scientific">Goodea atripinnis</name>
    <dbReference type="NCBI Taxonomy" id="208336"/>
    <lineage>
        <taxon>Eukaryota</taxon>
        <taxon>Metazoa</taxon>
        <taxon>Chordata</taxon>
        <taxon>Craniata</taxon>
        <taxon>Vertebrata</taxon>
        <taxon>Euteleostomi</taxon>
        <taxon>Actinopterygii</taxon>
        <taxon>Neopterygii</taxon>
        <taxon>Teleostei</taxon>
        <taxon>Neoteleostei</taxon>
        <taxon>Acanthomorphata</taxon>
        <taxon>Ovalentaria</taxon>
        <taxon>Atherinomorphae</taxon>
        <taxon>Cyprinodontiformes</taxon>
        <taxon>Goodeidae</taxon>
        <taxon>Goodea</taxon>
    </lineage>
</organism>
<name>A0ABV0NR05_9TELE</name>
<dbReference type="EMBL" id="JAHRIO010049984">
    <property type="protein sequence ID" value="MEQ2173730.1"/>
    <property type="molecule type" value="Genomic_DNA"/>
</dbReference>